<feature type="transmembrane region" description="Helical" evidence="1">
    <location>
        <begin position="325"/>
        <end position="342"/>
    </location>
</feature>
<sequence>MEIKSKAEAQRRADQIGHFQAEVALLEQENIFSLQDSQRSAIADYHQDLLTQLASAFDIDVNRREKQLSLGMKIASFLGALGLAASVFFLFYQFWGRFTTTIQVVILITAPLLALAATQYASHREKTGYFSKLLGLVSFACLVLNLSMFGQIFNITPTPNAFLVWALFAFLLAYAADARLLLAAGIICLASFLSAKTGTWSGCYWISFGERPENFFPAACVLFLLSFIPHHKFSGFTVIYRVFALLLFFIPVLILSNWGAISYLELDADSIEVIYQVVGFVFSAAAIWLGIRRSWPEVVNTGNTFFTIFLYTKFYDWWWDWLPKYLFFLIIGLTAIVILLVFKRLRRSYNNNTQEAAA</sequence>
<dbReference type="EMBL" id="CP159373">
    <property type="protein sequence ID" value="XCN71195.1"/>
    <property type="molecule type" value="Genomic_DNA"/>
</dbReference>
<keyword evidence="1" id="KW-1133">Transmembrane helix</keyword>
<evidence type="ECO:0000313" key="3">
    <source>
        <dbReference type="EMBL" id="XCN71195.1"/>
    </source>
</evidence>
<keyword evidence="1" id="KW-0472">Membrane</keyword>
<feature type="transmembrane region" description="Helical" evidence="1">
    <location>
        <begin position="133"/>
        <end position="153"/>
    </location>
</feature>
<protein>
    <submittedName>
        <fullName evidence="3">DUF2157 domain-containing protein</fullName>
    </submittedName>
</protein>
<evidence type="ECO:0000259" key="2">
    <source>
        <dbReference type="Pfam" id="PF09925"/>
    </source>
</evidence>
<organism evidence="3">
    <name type="scientific">Candidatus Electrothrix aestuarii</name>
    <dbReference type="NCBI Taxonomy" id="3062594"/>
    <lineage>
        <taxon>Bacteria</taxon>
        <taxon>Pseudomonadati</taxon>
        <taxon>Thermodesulfobacteriota</taxon>
        <taxon>Desulfobulbia</taxon>
        <taxon>Desulfobulbales</taxon>
        <taxon>Desulfobulbaceae</taxon>
        <taxon>Candidatus Electrothrix</taxon>
    </lineage>
</organism>
<gene>
    <name evidence="3" type="ORF">Q3M24_12805</name>
</gene>
<feature type="transmembrane region" description="Helical" evidence="1">
    <location>
        <begin position="159"/>
        <end position="176"/>
    </location>
</feature>
<proteinExistence type="predicted"/>
<keyword evidence="1" id="KW-0812">Transmembrane</keyword>
<dbReference type="Pfam" id="PF09925">
    <property type="entry name" value="DUF2157"/>
    <property type="match status" value="1"/>
</dbReference>
<accession>A0AAU8LQ81</accession>
<feature type="domain" description="DUF2157" evidence="2">
    <location>
        <begin position="63"/>
        <end position="181"/>
    </location>
</feature>
<feature type="transmembrane region" description="Helical" evidence="1">
    <location>
        <begin position="298"/>
        <end position="319"/>
    </location>
</feature>
<dbReference type="InterPro" id="IPR018677">
    <property type="entry name" value="DUF2157"/>
</dbReference>
<evidence type="ECO:0000256" key="1">
    <source>
        <dbReference type="SAM" id="Phobius"/>
    </source>
</evidence>
<feature type="transmembrane region" description="Helical" evidence="1">
    <location>
        <begin position="238"/>
        <end position="261"/>
    </location>
</feature>
<feature type="transmembrane region" description="Helical" evidence="1">
    <location>
        <begin position="101"/>
        <end position="121"/>
    </location>
</feature>
<feature type="transmembrane region" description="Helical" evidence="1">
    <location>
        <begin position="74"/>
        <end position="95"/>
    </location>
</feature>
<reference evidence="3" key="1">
    <citation type="journal article" date="2024" name="Syst. Appl. Microbiol.">
        <title>First single-strain enrichments of Electrothrix cable bacteria, description of E. aestuarii sp. nov. and E. rattekaaiensis sp. nov., and proposal of a cable bacteria taxonomy following the rules of the SeqCode.</title>
        <authorList>
            <person name="Plum-Jensen L.E."/>
            <person name="Schramm A."/>
            <person name="Marshall I.P.G."/>
        </authorList>
    </citation>
    <scope>NUCLEOTIDE SEQUENCE</scope>
    <source>
        <strain evidence="3">Rat1</strain>
    </source>
</reference>
<dbReference type="KEGG" id="eaj:Q3M24_12805"/>
<dbReference type="AlphaFoldDB" id="A0AAU8LQ81"/>
<name>A0AAU8LQ81_9BACT</name>
<reference evidence="3" key="2">
    <citation type="submission" date="2024-06" db="EMBL/GenBank/DDBJ databases">
        <authorList>
            <person name="Plum-Jensen L.E."/>
            <person name="Schramm A."/>
            <person name="Marshall I.P.G."/>
        </authorList>
    </citation>
    <scope>NUCLEOTIDE SEQUENCE</scope>
    <source>
        <strain evidence="3">Rat1</strain>
    </source>
</reference>
<feature type="transmembrane region" description="Helical" evidence="1">
    <location>
        <begin position="273"/>
        <end position="291"/>
    </location>
</feature>